<evidence type="ECO:0000313" key="1">
    <source>
        <dbReference type="EnsemblMetazoa" id="GMOY000540-PA"/>
    </source>
</evidence>
<reference evidence="1" key="1">
    <citation type="submission" date="2020-05" db="UniProtKB">
        <authorList>
            <consortium name="EnsemblMetazoa"/>
        </authorList>
    </citation>
    <scope>IDENTIFICATION</scope>
    <source>
        <strain evidence="1">Yale</strain>
    </source>
</reference>
<protein>
    <submittedName>
        <fullName evidence="1">Uncharacterized protein</fullName>
    </submittedName>
</protein>
<dbReference type="EMBL" id="CCAG010008890">
    <property type="status" value="NOT_ANNOTATED_CDS"/>
    <property type="molecule type" value="Genomic_DNA"/>
</dbReference>
<keyword evidence="2" id="KW-1185">Reference proteome</keyword>
<accession>A0A1B0FAK5</accession>
<organism evidence="1 2">
    <name type="scientific">Glossina morsitans morsitans</name>
    <name type="common">Savannah tsetse fly</name>
    <dbReference type="NCBI Taxonomy" id="37546"/>
    <lineage>
        <taxon>Eukaryota</taxon>
        <taxon>Metazoa</taxon>
        <taxon>Ecdysozoa</taxon>
        <taxon>Arthropoda</taxon>
        <taxon>Hexapoda</taxon>
        <taxon>Insecta</taxon>
        <taxon>Pterygota</taxon>
        <taxon>Neoptera</taxon>
        <taxon>Endopterygota</taxon>
        <taxon>Diptera</taxon>
        <taxon>Brachycera</taxon>
        <taxon>Muscomorpha</taxon>
        <taxon>Hippoboscoidea</taxon>
        <taxon>Glossinidae</taxon>
        <taxon>Glossina</taxon>
    </lineage>
</organism>
<proteinExistence type="predicted"/>
<evidence type="ECO:0000313" key="2">
    <source>
        <dbReference type="Proteomes" id="UP000092444"/>
    </source>
</evidence>
<dbReference type="VEuPathDB" id="VectorBase:GMOY000540"/>
<dbReference type="Proteomes" id="UP000092444">
    <property type="component" value="Unassembled WGS sequence"/>
</dbReference>
<name>A0A1B0FAK5_GLOMM</name>
<sequence length="83" mass="9976">MAQHKAELTNKILFAYDENCILENDKEYWKYFLLFPRVENGNIKLYVLERGKRNTNSNKWNQVTATNERQNIDLKLMLKILLL</sequence>
<dbReference type="AlphaFoldDB" id="A0A1B0FAK5"/>
<dbReference type="EnsemblMetazoa" id="GMOY000540-RA">
    <property type="protein sequence ID" value="GMOY000540-PA"/>
    <property type="gene ID" value="GMOY000540"/>
</dbReference>